<protein>
    <submittedName>
        <fullName evidence="1">Uncharacterized protein</fullName>
    </submittedName>
</protein>
<accession>A0ABQ9XKK9</accession>
<keyword evidence="2" id="KW-1185">Reference proteome</keyword>
<evidence type="ECO:0000313" key="2">
    <source>
        <dbReference type="Proteomes" id="UP001281761"/>
    </source>
</evidence>
<proteinExistence type="predicted"/>
<comment type="caution">
    <text evidence="1">The sequence shown here is derived from an EMBL/GenBank/DDBJ whole genome shotgun (WGS) entry which is preliminary data.</text>
</comment>
<name>A0ABQ9XKK9_9EUKA</name>
<evidence type="ECO:0000313" key="1">
    <source>
        <dbReference type="EMBL" id="KAK2950665.1"/>
    </source>
</evidence>
<reference evidence="1 2" key="1">
    <citation type="journal article" date="2022" name="bioRxiv">
        <title>Genomics of Preaxostyla Flagellates Illuminates Evolutionary Transitions and the Path Towards Mitochondrial Loss.</title>
        <authorList>
            <person name="Novak L.V.F."/>
            <person name="Treitli S.C."/>
            <person name="Pyrih J."/>
            <person name="Halakuc P."/>
            <person name="Pipaliya S.V."/>
            <person name="Vacek V."/>
            <person name="Brzon O."/>
            <person name="Soukal P."/>
            <person name="Eme L."/>
            <person name="Dacks J.B."/>
            <person name="Karnkowska A."/>
            <person name="Elias M."/>
            <person name="Hampl V."/>
        </authorList>
    </citation>
    <scope>NUCLEOTIDE SEQUENCE [LARGE SCALE GENOMIC DNA]</scope>
    <source>
        <strain evidence="1">NAU3</strain>
        <tissue evidence="1">Gut</tissue>
    </source>
</reference>
<dbReference type="EMBL" id="JARBJD010000131">
    <property type="protein sequence ID" value="KAK2950665.1"/>
    <property type="molecule type" value="Genomic_DNA"/>
</dbReference>
<gene>
    <name evidence="1" type="ORF">BLNAU_14336</name>
</gene>
<dbReference type="Proteomes" id="UP001281761">
    <property type="component" value="Unassembled WGS sequence"/>
</dbReference>
<sequence length="187" mass="20600">MKKFKSAQSSWIRTSGGRSIAPGSTAYIAMPSKLSYLAKTLSSPTLSLSILDRSKRETKLKRVATITTFADSKKEIALLREFSPEVDLLPDLRMLEIDINGLLDIIPFQVEYINGLIVEFESGSDNTASSESYMGAGADKEIRRTSEGLKTKTACTTPRLQQSHDTSTPSYPIAIIPHLTPSLQRFV</sequence>
<organism evidence="1 2">
    <name type="scientific">Blattamonas nauphoetae</name>
    <dbReference type="NCBI Taxonomy" id="2049346"/>
    <lineage>
        <taxon>Eukaryota</taxon>
        <taxon>Metamonada</taxon>
        <taxon>Preaxostyla</taxon>
        <taxon>Oxymonadida</taxon>
        <taxon>Blattamonas</taxon>
    </lineage>
</organism>